<comment type="subcellular location">
    <subcellularLocation>
        <location evidence="1">Cell membrane</location>
        <topology evidence="1">Multi-pass membrane protein</topology>
    </subcellularLocation>
</comment>
<reference evidence="10" key="1">
    <citation type="journal article" date="2020" name="mSystems">
        <title>Genome- and Community-Level Interaction Insights into Carbon Utilization and Element Cycling Functions of Hydrothermarchaeota in Hydrothermal Sediment.</title>
        <authorList>
            <person name="Zhou Z."/>
            <person name="Liu Y."/>
            <person name="Xu W."/>
            <person name="Pan J."/>
            <person name="Luo Z.H."/>
            <person name="Li M."/>
        </authorList>
    </citation>
    <scope>NUCLEOTIDE SEQUENCE [LARGE SCALE GENOMIC DNA]</scope>
    <source>
        <strain evidence="10">SpSt-774</strain>
    </source>
</reference>
<feature type="transmembrane region" description="Helical" evidence="8">
    <location>
        <begin position="335"/>
        <end position="355"/>
    </location>
</feature>
<evidence type="ECO:0000256" key="5">
    <source>
        <dbReference type="ARBA" id="ARBA00022692"/>
    </source>
</evidence>
<keyword evidence="2" id="KW-1003">Cell membrane</keyword>
<keyword evidence="7 8" id="KW-0472">Membrane</keyword>
<sequence>MPAQDDLKRFLLFFLIRLLFIFLIANFYHPPDWEYGEIARNIISGNGYSRSLDTGGRPFLTSSHAPLYPYFLAFFYQFGIKPSTFLLIQIFQAIFSTFVVVFIVKTAQIIYDKRVAEIAGWLVGLYPPFINYCIRLGPTTMLLFLLSLTIFLILKSKESGIYSYLLAGASLALTILCDPISFALYPALLLHFLFKNLKLKGFILIVLSSLILLTPWTIRNYLVHKKIIPVTTHFGVNFWIGNNPNATGTDFYRVNPQNTDNYILMTHTLPIQIQDSLKNIEETQRAHFYLSKGLEFIKNYPEDFLKLLLKKFYYYWWFPPREIYFSEEVEKYKTLLIIFYIPVLLFGFSGIIFSGGYFKKILLPFFSIIFISFIYVIAHVGLIRYRMPVELYLILFAAYFLNILIKKLNIHQGFHP</sequence>
<feature type="transmembrane region" description="Helical" evidence="8">
    <location>
        <begin position="85"/>
        <end position="104"/>
    </location>
</feature>
<evidence type="ECO:0000256" key="8">
    <source>
        <dbReference type="SAM" id="Phobius"/>
    </source>
</evidence>
<evidence type="ECO:0000256" key="1">
    <source>
        <dbReference type="ARBA" id="ARBA00004651"/>
    </source>
</evidence>
<comment type="caution">
    <text evidence="10">The sequence shown here is derived from an EMBL/GenBank/DDBJ whole genome shotgun (WGS) entry which is preliminary data.</text>
</comment>
<dbReference type="GO" id="GO:0016763">
    <property type="term" value="F:pentosyltransferase activity"/>
    <property type="evidence" value="ECO:0007669"/>
    <property type="project" value="TreeGrafter"/>
</dbReference>
<keyword evidence="6 8" id="KW-1133">Transmembrane helix</keyword>
<organism evidence="10">
    <name type="scientific">candidate division WOR-3 bacterium</name>
    <dbReference type="NCBI Taxonomy" id="2052148"/>
    <lineage>
        <taxon>Bacteria</taxon>
        <taxon>Bacteria division WOR-3</taxon>
    </lineage>
</organism>
<dbReference type="AlphaFoldDB" id="A0A7C4XLM2"/>
<name>A0A7C4XLM2_UNCW3</name>
<evidence type="ECO:0000256" key="3">
    <source>
        <dbReference type="ARBA" id="ARBA00022676"/>
    </source>
</evidence>
<accession>A0A7C4XLM2</accession>
<evidence type="ECO:0000256" key="6">
    <source>
        <dbReference type="ARBA" id="ARBA00022989"/>
    </source>
</evidence>
<evidence type="ECO:0000259" key="9">
    <source>
        <dbReference type="Pfam" id="PF13231"/>
    </source>
</evidence>
<evidence type="ECO:0000256" key="7">
    <source>
        <dbReference type="ARBA" id="ARBA00023136"/>
    </source>
</evidence>
<keyword evidence="4 10" id="KW-0808">Transferase</keyword>
<feature type="transmembrane region" description="Helical" evidence="8">
    <location>
        <begin position="161"/>
        <end position="187"/>
    </location>
</feature>
<feature type="transmembrane region" description="Helical" evidence="8">
    <location>
        <begin position="199"/>
        <end position="218"/>
    </location>
</feature>
<protein>
    <submittedName>
        <fullName evidence="10">Glycosyltransferase family 39 protein</fullName>
    </submittedName>
</protein>
<feature type="transmembrane region" description="Helical" evidence="8">
    <location>
        <begin position="389"/>
        <end position="405"/>
    </location>
</feature>
<dbReference type="Pfam" id="PF13231">
    <property type="entry name" value="PMT_2"/>
    <property type="match status" value="1"/>
</dbReference>
<feature type="transmembrane region" description="Helical" evidence="8">
    <location>
        <begin position="12"/>
        <end position="29"/>
    </location>
</feature>
<dbReference type="InterPro" id="IPR038731">
    <property type="entry name" value="RgtA/B/C-like"/>
</dbReference>
<feature type="transmembrane region" description="Helical" evidence="8">
    <location>
        <begin position="361"/>
        <end position="382"/>
    </location>
</feature>
<dbReference type="GO" id="GO:0005886">
    <property type="term" value="C:plasma membrane"/>
    <property type="evidence" value="ECO:0007669"/>
    <property type="project" value="UniProtKB-SubCell"/>
</dbReference>
<dbReference type="GO" id="GO:0009103">
    <property type="term" value="P:lipopolysaccharide biosynthetic process"/>
    <property type="evidence" value="ECO:0007669"/>
    <property type="project" value="UniProtKB-ARBA"/>
</dbReference>
<evidence type="ECO:0000313" key="10">
    <source>
        <dbReference type="EMBL" id="HGV98456.1"/>
    </source>
</evidence>
<dbReference type="PANTHER" id="PTHR33908:SF11">
    <property type="entry name" value="MEMBRANE PROTEIN"/>
    <property type="match status" value="1"/>
</dbReference>
<feature type="transmembrane region" description="Helical" evidence="8">
    <location>
        <begin position="59"/>
        <end position="78"/>
    </location>
</feature>
<evidence type="ECO:0000256" key="4">
    <source>
        <dbReference type="ARBA" id="ARBA00022679"/>
    </source>
</evidence>
<keyword evidence="3" id="KW-0328">Glycosyltransferase</keyword>
<evidence type="ECO:0000256" key="2">
    <source>
        <dbReference type="ARBA" id="ARBA00022475"/>
    </source>
</evidence>
<dbReference type="PANTHER" id="PTHR33908">
    <property type="entry name" value="MANNOSYLTRANSFERASE YKCB-RELATED"/>
    <property type="match status" value="1"/>
</dbReference>
<dbReference type="EMBL" id="DTGZ01000174">
    <property type="protein sequence ID" value="HGV98456.1"/>
    <property type="molecule type" value="Genomic_DNA"/>
</dbReference>
<proteinExistence type="predicted"/>
<keyword evidence="5 8" id="KW-0812">Transmembrane</keyword>
<gene>
    <name evidence="10" type="ORF">ENV60_09215</name>
</gene>
<feature type="transmembrane region" description="Helical" evidence="8">
    <location>
        <begin position="129"/>
        <end position="154"/>
    </location>
</feature>
<feature type="domain" description="Glycosyltransferase RgtA/B/C/D-like" evidence="9">
    <location>
        <begin position="63"/>
        <end position="217"/>
    </location>
</feature>
<dbReference type="InterPro" id="IPR050297">
    <property type="entry name" value="LipidA_mod_glycosyltrf_83"/>
</dbReference>